<comment type="caution">
    <text evidence="1">The sequence shown here is derived from an EMBL/GenBank/DDBJ whole genome shotgun (WGS) entry which is preliminary data.</text>
</comment>
<evidence type="ECO:0008006" key="3">
    <source>
        <dbReference type="Google" id="ProtNLM"/>
    </source>
</evidence>
<dbReference type="AlphaFoldDB" id="A0A5C7SZM1"/>
<dbReference type="EMBL" id="SSFD01000072">
    <property type="protein sequence ID" value="TXH88141.1"/>
    <property type="molecule type" value="Genomic_DNA"/>
</dbReference>
<gene>
    <name evidence="1" type="ORF">E6Q80_05475</name>
</gene>
<name>A0A5C7SZM1_THASP</name>
<dbReference type="Proteomes" id="UP000321192">
    <property type="component" value="Unassembled WGS sequence"/>
</dbReference>
<proteinExistence type="predicted"/>
<protein>
    <recommendedName>
        <fullName evidence="3">Glycosyl hydrolase</fullName>
    </recommendedName>
</protein>
<evidence type="ECO:0000313" key="1">
    <source>
        <dbReference type="EMBL" id="TXH88141.1"/>
    </source>
</evidence>
<sequence length="412" mass="44677">MSFSILALVLWGGAAVLAFLVVHRAAVRALWNEPVLAQPVLIVESDDWGPGPVADADALAGLASRLAAVRDQRGRPAVMTLGVVCSLPDGAAMLADGLARYHRRALDAPEFGPMVEAMRAGCGAGVFALQRHGMEHFWPDALLARARVDASLRDWLADPQARSEGLPSHLQSRWIDASVLPSRPLDPAAVQCAVDEEARLLERLFGAAPVVAVPNTFVWDDAVERAWAGSGVRCIVTPGRRIEGRDGQGALMPPTRVIRNGERTADGLMQLVRDDYFEPIRGHRAEQVWQAVAAKRRLGRPVLLETHRESFVGAAAVARAANDELERALRGVLERHPDVRFLSTAELADELAAAATGLVTRSLPHRVAVFLARVEHEPALRRFLKYSGLRFALAPVFLIAGVMHGRCAARAR</sequence>
<accession>A0A5C7SZM1</accession>
<evidence type="ECO:0000313" key="2">
    <source>
        <dbReference type="Proteomes" id="UP000321192"/>
    </source>
</evidence>
<reference evidence="1 2" key="1">
    <citation type="submission" date="2018-09" db="EMBL/GenBank/DDBJ databases">
        <title>Metagenome Assembled Genomes from an Advanced Water Purification Facility.</title>
        <authorList>
            <person name="Stamps B.W."/>
            <person name="Spear J.R."/>
        </authorList>
    </citation>
    <scope>NUCLEOTIDE SEQUENCE [LARGE SCALE GENOMIC DNA]</scope>
    <source>
        <strain evidence="1">Bin_27_1</strain>
    </source>
</reference>
<organism evidence="1 2">
    <name type="scientific">Thauera aminoaromatica</name>
    <dbReference type="NCBI Taxonomy" id="164330"/>
    <lineage>
        <taxon>Bacteria</taxon>
        <taxon>Pseudomonadati</taxon>
        <taxon>Pseudomonadota</taxon>
        <taxon>Betaproteobacteria</taxon>
        <taxon>Rhodocyclales</taxon>
        <taxon>Zoogloeaceae</taxon>
        <taxon>Thauera</taxon>
    </lineage>
</organism>